<sequence length="278" mass="30876">MAFFLVLLLALAFLLWQIAHPLLRSMRRARLRRQPFPQAWRRILRRRVPLVARLPADQQLRLKGLIQVFLAEKPIIGCGGLRVTDEMRVSIAAQACLPLLGATRDYYPGLRQVLLYPGAFVVDRPFNAAGGVVQEQRRALAGESWAQGQVILSWNDVLQGGAVADDGRNVVVHEFAHQLDQVKGQANGAPPQPSRQDQARWTTVLQAAFERLQAQLAAGQPTLLDPYGATDPAEFFAVASEHFFEQGAALQDAEPALYAELARYYRVDTAAWSSSAKR</sequence>
<dbReference type="SUPFAM" id="SSF55486">
    <property type="entry name" value="Metalloproteases ('zincins'), catalytic domain"/>
    <property type="match status" value="1"/>
</dbReference>
<protein>
    <recommendedName>
        <fullName evidence="3">Zinc-dependent peptidase</fullName>
    </recommendedName>
</protein>
<dbReference type="PANTHER" id="PTHR30164">
    <property type="entry name" value="MTFA PEPTIDASE"/>
    <property type="match status" value="1"/>
</dbReference>
<dbReference type="InterPro" id="IPR024079">
    <property type="entry name" value="MetalloPept_cat_dom_sf"/>
</dbReference>
<dbReference type="EMBL" id="JACHHO010000006">
    <property type="protein sequence ID" value="MBB5205870.1"/>
    <property type="molecule type" value="Genomic_DNA"/>
</dbReference>
<comment type="caution">
    <text evidence="1">The sequence shown here is derived from an EMBL/GenBank/DDBJ whole genome shotgun (WGS) entry which is preliminary data.</text>
</comment>
<accession>A0A840SBZ4</accession>
<dbReference type="Pfam" id="PF06167">
    <property type="entry name" value="Peptidase_M90"/>
    <property type="match status" value="1"/>
</dbReference>
<dbReference type="GO" id="GO:0004177">
    <property type="term" value="F:aminopeptidase activity"/>
    <property type="evidence" value="ECO:0007669"/>
    <property type="project" value="TreeGrafter"/>
</dbReference>
<dbReference type="AlphaFoldDB" id="A0A840SBZ4"/>
<dbReference type="GO" id="GO:0005829">
    <property type="term" value="C:cytosol"/>
    <property type="evidence" value="ECO:0007669"/>
    <property type="project" value="TreeGrafter"/>
</dbReference>
<organism evidence="1 2">
    <name type="scientific">Inhella inkyongensis</name>
    <dbReference type="NCBI Taxonomy" id="392593"/>
    <lineage>
        <taxon>Bacteria</taxon>
        <taxon>Pseudomonadati</taxon>
        <taxon>Pseudomonadota</taxon>
        <taxon>Betaproteobacteria</taxon>
        <taxon>Burkholderiales</taxon>
        <taxon>Sphaerotilaceae</taxon>
        <taxon>Inhella</taxon>
    </lineage>
</organism>
<keyword evidence="2" id="KW-1185">Reference proteome</keyword>
<dbReference type="InterPro" id="IPR042252">
    <property type="entry name" value="MtfA_N"/>
</dbReference>
<evidence type="ECO:0000313" key="2">
    <source>
        <dbReference type="Proteomes" id="UP000554837"/>
    </source>
</evidence>
<name>A0A840SBZ4_9BURK</name>
<dbReference type="Gene3D" id="3.40.390.10">
    <property type="entry name" value="Collagenase (Catalytic Domain)"/>
    <property type="match status" value="1"/>
</dbReference>
<dbReference type="Proteomes" id="UP000554837">
    <property type="component" value="Unassembled WGS sequence"/>
</dbReference>
<dbReference type="InterPro" id="IPR010384">
    <property type="entry name" value="MtfA_fam"/>
</dbReference>
<proteinExistence type="predicted"/>
<dbReference type="RefSeq" id="WP_175423567.1">
    <property type="nucleotide sequence ID" value="NZ_CP040709.1"/>
</dbReference>
<reference evidence="1 2" key="1">
    <citation type="submission" date="2020-08" db="EMBL/GenBank/DDBJ databases">
        <title>Genomic Encyclopedia of Type Strains, Phase IV (KMG-IV): sequencing the most valuable type-strain genomes for metagenomic binning, comparative biology and taxonomic classification.</title>
        <authorList>
            <person name="Goeker M."/>
        </authorList>
    </citation>
    <scope>NUCLEOTIDE SEQUENCE [LARGE SCALE GENOMIC DNA]</scope>
    <source>
        <strain evidence="1 2">DSM 23958</strain>
    </source>
</reference>
<evidence type="ECO:0000313" key="1">
    <source>
        <dbReference type="EMBL" id="MBB5205870.1"/>
    </source>
</evidence>
<dbReference type="PANTHER" id="PTHR30164:SF2">
    <property type="entry name" value="PROTEIN MTFA"/>
    <property type="match status" value="1"/>
</dbReference>
<gene>
    <name evidence="1" type="ORF">HNQ51_003201</name>
</gene>
<evidence type="ECO:0008006" key="3">
    <source>
        <dbReference type="Google" id="ProtNLM"/>
    </source>
</evidence>
<dbReference type="Gene3D" id="1.10.472.150">
    <property type="entry name" value="Glucose-regulated metallo-peptidase M90, N-terminal domain"/>
    <property type="match status" value="1"/>
</dbReference>
<dbReference type="GO" id="GO:0008237">
    <property type="term" value="F:metallopeptidase activity"/>
    <property type="evidence" value="ECO:0007669"/>
    <property type="project" value="InterPro"/>
</dbReference>
<dbReference type="CDD" id="cd20169">
    <property type="entry name" value="Peptidase_M90_mtfA"/>
    <property type="match status" value="1"/>
</dbReference>